<dbReference type="EMBL" id="BARW01040914">
    <property type="protein sequence ID" value="GAJ21307.1"/>
    <property type="molecule type" value="Genomic_DNA"/>
</dbReference>
<protein>
    <submittedName>
        <fullName evidence="1">Uncharacterized protein</fullName>
    </submittedName>
</protein>
<comment type="caution">
    <text evidence="1">The sequence shown here is derived from an EMBL/GenBank/DDBJ whole genome shotgun (WGS) entry which is preliminary data.</text>
</comment>
<organism evidence="1">
    <name type="scientific">marine sediment metagenome</name>
    <dbReference type="NCBI Taxonomy" id="412755"/>
    <lineage>
        <taxon>unclassified sequences</taxon>
        <taxon>metagenomes</taxon>
        <taxon>ecological metagenomes</taxon>
    </lineage>
</organism>
<proteinExistence type="predicted"/>
<feature type="non-terminal residue" evidence="1">
    <location>
        <position position="111"/>
    </location>
</feature>
<feature type="non-terminal residue" evidence="1">
    <location>
        <position position="1"/>
    </location>
</feature>
<name>X1VNE7_9ZZZZ</name>
<dbReference type="AlphaFoldDB" id="X1VNE7"/>
<accession>X1VNE7</accession>
<evidence type="ECO:0000313" key="1">
    <source>
        <dbReference type="EMBL" id="GAJ21307.1"/>
    </source>
</evidence>
<gene>
    <name evidence="1" type="ORF">S12H4_61568</name>
</gene>
<sequence length="111" mass="12751">KGTGKDWVCYYSYSRGTCPEISNPQLLTSASDFQKYWDWTYEASLDYILEMLNGIRGRVHVDGNGVRAQVFVNDHDEPVNNVDYHTFVFSDSTGNGCYTRMIYQGTYSVTY</sequence>
<reference evidence="1" key="1">
    <citation type="journal article" date="2014" name="Front. Microbiol.">
        <title>High frequency of phylogenetically diverse reductive dehalogenase-homologous genes in deep subseafloor sedimentary metagenomes.</title>
        <authorList>
            <person name="Kawai M."/>
            <person name="Futagami T."/>
            <person name="Toyoda A."/>
            <person name="Takaki Y."/>
            <person name="Nishi S."/>
            <person name="Hori S."/>
            <person name="Arai W."/>
            <person name="Tsubouchi T."/>
            <person name="Morono Y."/>
            <person name="Uchiyama I."/>
            <person name="Ito T."/>
            <person name="Fujiyama A."/>
            <person name="Inagaki F."/>
            <person name="Takami H."/>
        </authorList>
    </citation>
    <scope>NUCLEOTIDE SEQUENCE</scope>
    <source>
        <strain evidence="1">Expedition CK06-06</strain>
    </source>
</reference>